<name>A0AAV5RI79_STABA</name>
<feature type="region of interest" description="Disordered" evidence="2">
    <location>
        <begin position="1"/>
        <end position="65"/>
    </location>
</feature>
<evidence type="ECO:0000313" key="4">
    <source>
        <dbReference type="Proteomes" id="UP001362899"/>
    </source>
</evidence>
<keyword evidence="1" id="KW-0040">ANK repeat</keyword>
<evidence type="ECO:0000313" key="3">
    <source>
        <dbReference type="EMBL" id="GMM50802.1"/>
    </source>
</evidence>
<feature type="compositionally biased region" description="Basic and acidic residues" evidence="2">
    <location>
        <begin position="515"/>
        <end position="531"/>
    </location>
</feature>
<keyword evidence="4" id="KW-1185">Reference proteome</keyword>
<feature type="repeat" description="ANK" evidence="1">
    <location>
        <begin position="115"/>
        <end position="147"/>
    </location>
</feature>
<feature type="compositionally biased region" description="Polar residues" evidence="2">
    <location>
        <begin position="709"/>
        <end position="724"/>
    </location>
</feature>
<dbReference type="AlphaFoldDB" id="A0AAV5RI79"/>
<protein>
    <submittedName>
        <fullName evidence="3">Hos4 protein</fullName>
    </submittedName>
</protein>
<feature type="compositionally biased region" description="Basic and acidic residues" evidence="2">
    <location>
        <begin position="474"/>
        <end position="507"/>
    </location>
</feature>
<dbReference type="PROSITE" id="PS50297">
    <property type="entry name" value="ANK_REP_REGION"/>
    <property type="match status" value="2"/>
</dbReference>
<dbReference type="GO" id="GO:0005654">
    <property type="term" value="C:nucleoplasm"/>
    <property type="evidence" value="ECO:0007669"/>
    <property type="project" value="TreeGrafter"/>
</dbReference>
<feature type="compositionally biased region" description="Basic and acidic residues" evidence="2">
    <location>
        <begin position="376"/>
        <end position="385"/>
    </location>
</feature>
<feature type="compositionally biased region" description="Low complexity" evidence="2">
    <location>
        <begin position="581"/>
        <end position="601"/>
    </location>
</feature>
<dbReference type="EMBL" id="BTGC01000003">
    <property type="protein sequence ID" value="GMM50802.1"/>
    <property type="molecule type" value="Genomic_DNA"/>
</dbReference>
<evidence type="ECO:0000256" key="1">
    <source>
        <dbReference type="PROSITE-ProRule" id="PRU00023"/>
    </source>
</evidence>
<feature type="repeat" description="ANK" evidence="1">
    <location>
        <begin position="150"/>
        <end position="182"/>
    </location>
</feature>
<evidence type="ECO:0000256" key="2">
    <source>
        <dbReference type="SAM" id="MobiDB-lite"/>
    </source>
</evidence>
<dbReference type="SUPFAM" id="SSF48403">
    <property type="entry name" value="Ankyrin repeat"/>
    <property type="match status" value="1"/>
</dbReference>
<gene>
    <name evidence="3" type="ORF">DASB73_017600</name>
</gene>
<organism evidence="3 4">
    <name type="scientific">Starmerella bacillaris</name>
    <name type="common">Yeast</name>
    <name type="synonym">Candida zemplinina</name>
    <dbReference type="NCBI Taxonomy" id="1247836"/>
    <lineage>
        <taxon>Eukaryota</taxon>
        <taxon>Fungi</taxon>
        <taxon>Dikarya</taxon>
        <taxon>Ascomycota</taxon>
        <taxon>Saccharomycotina</taxon>
        <taxon>Dipodascomycetes</taxon>
        <taxon>Dipodascales</taxon>
        <taxon>Trichomonascaceae</taxon>
        <taxon>Starmerella</taxon>
    </lineage>
</organism>
<feature type="compositionally biased region" description="Acidic residues" evidence="2">
    <location>
        <begin position="27"/>
        <end position="45"/>
    </location>
</feature>
<dbReference type="PANTHER" id="PTHR24149:SF14">
    <property type="entry name" value="ANKYRIN REPEAT DOMAIN 12"/>
    <property type="match status" value="1"/>
</dbReference>
<dbReference type="PANTHER" id="PTHR24149">
    <property type="entry name" value="ANKYRIN REPEAT DOMAIN-CONTAINING PROTEIN 12"/>
    <property type="match status" value="1"/>
</dbReference>
<feature type="compositionally biased region" description="Basic and acidic residues" evidence="2">
    <location>
        <begin position="394"/>
        <end position="424"/>
    </location>
</feature>
<dbReference type="InterPro" id="IPR002110">
    <property type="entry name" value="Ankyrin_rpt"/>
</dbReference>
<feature type="compositionally biased region" description="Polar residues" evidence="2">
    <location>
        <begin position="425"/>
        <end position="442"/>
    </location>
</feature>
<dbReference type="SMART" id="SM00248">
    <property type="entry name" value="ANK"/>
    <property type="match status" value="5"/>
</dbReference>
<proteinExistence type="predicted"/>
<sequence>MPRVFYTAGTGYKRGTTPSSSYTSEGTSEENDSEAATDIDAEIEGDNDRKTFPASSDSKPPKKLGTAITRQRPVIREVRDATGRKPLQKACQRKNLAKVLDILAEHPNIEDRDYAGTTALHTAALLGESEIVKALLDAGAVVDVRSGPEELDTPLMDAVASGSVEIVKMLLEANADPRILNATGRSSLDFVNDDDDDADLISDLLFKRAKELRSKGIEIIDSYTHPKADKALFPAGFTGIQRPGAPLVLDVTKKATKNEIIQQAGMGNMEYVGVALERGWKPTSEALIMAAKYGHSEVVGLLLAFGLSPNESFNGTTPLLEAVRRYHTSTAKLLINSDAKSGKFKNLLLDAVKELPDSDELKVDVLRLLGKRIPSVEHPNKKHDDLDDNVTSLQEKDEIEQPKKAETTSSEDKSRASRNERLDPENNNSQATESGHNMNLRTIDSDNEIHVAKHSRKHREGTESRRVSQSASEPLEKKSRNERTPENEKAHRVGEKKDDVYSRDLKDSKHRMKKRDIDVDVKSTLSKERRSLSSGSVKRYASGDVKVSSKDNTPSVEPFNKVSLWSLKPAKKTKQTDIDRPSSTISTPSSRSSVSGSSISSFVDTASDTPKVPPVPDLDIGCTVPEQPVRPKSTDPVHPTSKSLHSSWIERSQELEVLAKRKEKERRDREAKMLNALAEEQKRNSSAILSDRESSESSRASSVGPQPPVFQTNASNDTSRSVTSRGDGFRKVSYSGIDDHIVEDTKKSIDLPHDNIVIHPDQNSNVVIKDETSLIDISNLPYALRVLASTHGKRQDVAPIYAKLIGDRLYYIDIQVGLSLGLPKLHDEYPKLGKLKVNDTQKDLLWMFCLVWLAKPGCSSEELDKDRQAFLNMNVHWVAADEIDPLFESPPSTVLIDFTLKPVLEAPRPSIQSSPRSLPTRS</sequence>
<dbReference type="InterPro" id="IPR036770">
    <property type="entry name" value="Ankyrin_rpt-contain_sf"/>
</dbReference>
<feature type="region of interest" description="Disordered" evidence="2">
    <location>
        <begin position="677"/>
        <end position="729"/>
    </location>
</feature>
<comment type="caution">
    <text evidence="3">The sequence shown here is derived from an EMBL/GenBank/DDBJ whole genome shotgun (WGS) entry which is preliminary data.</text>
</comment>
<dbReference type="Proteomes" id="UP001362899">
    <property type="component" value="Unassembled WGS sequence"/>
</dbReference>
<dbReference type="Pfam" id="PF12796">
    <property type="entry name" value="Ank_2"/>
    <property type="match status" value="2"/>
</dbReference>
<feature type="compositionally biased region" description="Low complexity" evidence="2">
    <location>
        <begin position="16"/>
        <end position="26"/>
    </location>
</feature>
<accession>A0AAV5RI79</accession>
<dbReference type="Gene3D" id="1.25.40.20">
    <property type="entry name" value="Ankyrin repeat-containing domain"/>
    <property type="match status" value="2"/>
</dbReference>
<reference evidence="3 4" key="1">
    <citation type="journal article" date="2023" name="Elife">
        <title>Identification of key yeast species and microbe-microbe interactions impacting larval growth of Drosophila in the wild.</title>
        <authorList>
            <person name="Mure A."/>
            <person name="Sugiura Y."/>
            <person name="Maeda R."/>
            <person name="Honda K."/>
            <person name="Sakurai N."/>
            <person name="Takahashi Y."/>
            <person name="Watada M."/>
            <person name="Katoh T."/>
            <person name="Gotoh A."/>
            <person name="Gotoh Y."/>
            <person name="Taniguchi I."/>
            <person name="Nakamura K."/>
            <person name="Hayashi T."/>
            <person name="Katayama T."/>
            <person name="Uemura T."/>
            <person name="Hattori Y."/>
        </authorList>
    </citation>
    <scope>NUCLEOTIDE SEQUENCE [LARGE SCALE GENOMIC DNA]</scope>
    <source>
        <strain evidence="3 4">SB-73</strain>
    </source>
</reference>
<dbReference type="PROSITE" id="PS50088">
    <property type="entry name" value="ANK_REPEAT"/>
    <property type="match status" value="2"/>
</dbReference>
<dbReference type="InterPro" id="IPR053210">
    <property type="entry name" value="ANKRD12"/>
</dbReference>
<feature type="region of interest" description="Disordered" evidence="2">
    <location>
        <begin position="376"/>
        <end position="648"/>
    </location>
</feature>